<dbReference type="Pfam" id="PF05939">
    <property type="entry name" value="Phage_min_tail"/>
    <property type="match status" value="1"/>
</dbReference>
<dbReference type="KEGG" id="xpo:XPG1_0958"/>
<name>A0A068R095_9GAMM</name>
<proteinExistence type="predicted"/>
<reference evidence="1 2" key="1">
    <citation type="submission" date="2013-07" db="EMBL/GenBank/DDBJ databases">
        <authorList>
            <person name="Genoscope - CEA"/>
        </authorList>
    </citation>
    <scope>NUCLEOTIDE SEQUENCE [LARGE SCALE GENOMIC DNA]</scope>
    <source>
        <strain evidence="1 2">G6</strain>
    </source>
</reference>
<protein>
    <submittedName>
        <fullName evidence="1">Gp17</fullName>
    </submittedName>
</protein>
<dbReference type="InterPro" id="IPR010265">
    <property type="entry name" value="Phage_lambda_TipM"/>
</dbReference>
<dbReference type="EMBL" id="FO704551">
    <property type="protein sequence ID" value="CDG20613.1"/>
    <property type="molecule type" value="Genomic_DNA"/>
</dbReference>
<dbReference type="Proteomes" id="UP000032735">
    <property type="component" value="Chromosome"/>
</dbReference>
<gene>
    <name evidence="1" type="ORF">XPG1_0958</name>
</gene>
<sequence length="110" mass="12484">MEIFTWHPRVNASSTVDFAIRKAKFGDGYEQVSGAGINPKSTRWSVDFVGDAKYIAEIIAFLDRHAGHRPFIWTPPLTNQGLFRCENYKYQAIDYKTCALATEFIEAHAP</sequence>
<dbReference type="AlphaFoldDB" id="A0A068R095"/>
<evidence type="ECO:0000313" key="2">
    <source>
        <dbReference type="Proteomes" id="UP000032735"/>
    </source>
</evidence>
<organism evidence="1 2">
    <name type="scientific">Xenorhabdus poinarii G6</name>
    <dbReference type="NCBI Taxonomy" id="1354304"/>
    <lineage>
        <taxon>Bacteria</taxon>
        <taxon>Pseudomonadati</taxon>
        <taxon>Pseudomonadota</taxon>
        <taxon>Gammaproteobacteria</taxon>
        <taxon>Enterobacterales</taxon>
        <taxon>Morganellaceae</taxon>
        <taxon>Xenorhabdus</taxon>
    </lineage>
</organism>
<dbReference type="OrthoDB" id="8607203at2"/>
<dbReference type="STRING" id="1354304.XPG1_0958"/>
<evidence type="ECO:0000313" key="1">
    <source>
        <dbReference type="EMBL" id="CDG20613.1"/>
    </source>
</evidence>
<accession>A0A068R095</accession>
<dbReference type="HOGENOM" id="CLU_142717_0_0_6"/>
<dbReference type="RefSeq" id="WP_045957972.1">
    <property type="nucleotide sequence ID" value="NZ_FO704551.1"/>
</dbReference>
<keyword evidence="2" id="KW-1185">Reference proteome</keyword>